<evidence type="ECO:0000256" key="1">
    <source>
        <dbReference type="SAM" id="MobiDB-lite"/>
    </source>
</evidence>
<name>A0ABR1XIS4_9PEZI</name>
<gene>
    <name evidence="3" type="ORF">IWX90DRAFT_52484</name>
</gene>
<sequence>MPRASACKKWEGKSQVNDVCIFTAYLVCQASLLMAFPRIIGGIPMKRRIVVKTHSFSDNTPSQIAAYAALNHDNQGHHVASSLSVKLPQKPLSIQIRQPRPPPSTLARSSQPPQSSSPTPHCQCRPTRSLPSQWSSTSSIRSSSRWQSHCA</sequence>
<evidence type="ECO:0000313" key="4">
    <source>
        <dbReference type="Proteomes" id="UP001456524"/>
    </source>
</evidence>
<keyword evidence="2" id="KW-1133">Transmembrane helix</keyword>
<keyword evidence="2" id="KW-0812">Transmembrane</keyword>
<comment type="caution">
    <text evidence="3">The sequence shown here is derived from an EMBL/GenBank/DDBJ whole genome shotgun (WGS) entry which is preliminary data.</text>
</comment>
<feature type="region of interest" description="Disordered" evidence="1">
    <location>
        <begin position="90"/>
        <end position="151"/>
    </location>
</feature>
<keyword evidence="2" id="KW-0472">Membrane</keyword>
<feature type="compositionally biased region" description="Low complexity" evidence="1">
    <location>
        <begin position="132"/>
        <end position="151"/>
    </location>
</feature>
<evidence type="ECO:0000256" key="2">
    <source>
        <dbReference type="SAM" id="Phobius"/>
    </source>
</evidence>
<keyword evidence="4" id="KW-1185">Reference proteome</keyword>
<organism evidence="3 4">
    <name type="scientific">Phyllosticta citrichinensis</name>
    <dbReference type="NCBI Taxonomy" id="1130410"/>
    <lineage>
        <taxon>Eukaryota</taxon>
        <taxon>Fungi</taxon>
        <taxon>Dikarya</taxon>
        <taxon>Ascomycota</taxon>
        <taxon>Pezizomycotina</taxon>
        <taxon>Dothideomycetes</taxon>
        <taxon>Dothideomycetes incertae sedis</taxon>
        <taxon>Botryosphaeriales</taxon>
        <taxon>Phyllostictaceae</taxon>
        <taxon>Phyllosticta</taxon>
    </lineage>
</organism>
<protein>
    <submittedName>
        <fullName evidence="3">Uncharacterized protein</fullName>
    </submittedName>
</protein>
<accession>A0ABR1XIS4</accession>
<proteinExistence type="predicted"/>
<feature type="transmembrane region" description="Helical" evidence="2">
    <location>
        <begin position="21"/>
        <end position="40"/>
    </location>
</feature>
<reference evidence="3 4" key="1">
    <citation type="journal article" date="2022" name="G3 (Bethesda)">
        <title>Enemy or ally: a genomic approach to elucidate the lifestyle of Phyllosticta citrichinaensis.</title>
        <authorList>
            <person name="Buijs V.A."/>
            <person name="Groenewald J.Z."/>
            <person name="Haridas S."/>
            <person name="LaButti K.M."/>
            <person name="Lipzen A."/>
            <person name="Martin F.M."/>
            <person name="Barry K."/>
            <person name="Grigoriev I.V."/>
            <person name="Crous P.W."/>
            <person name="Seidl M.F."/>
        </authorList>
    </citation>
    <scope>NUCLEOTIDE SEQUENCE [LARGE SCALE GENOMIC DNA]</scope>
    <source>
        <strain evidence="3 4">CBS 129764</strain>
    </source>
</reference>
<evidence type="ECO:0000313" key="3">
    <source>
        <dbReference type="EMBL" id="KAK8155911.1"/>
    </source>
</evidence>
<dbReference type="Proteomes" id="UP001456524">
    <property type="component" value="Unassembled WGS sequence"/>
</dbReference>
<feature type="compositionally biased region" description="Low complexity" evidence="1">
    <location>
        <begin position="109"/>
        <end position="118"/>
    </location>
</feature>
<dbReference type="EMBL" id="JBBWUH010000010">
    <property type="protein sequence ID" value="KAK8155911.1"/>
    <property type="molecule type" value="Genomic_DNA"/>
</dbReference>